<dbReference type="RefSeq" id="WP_342687722.1">
    <property type="nucleotide sequence ID" value="NZ_JAZBJM010000009.1"/>
</dbReference>
<name>A0AB35YUZ1_9FLAO</name>
<dbReference type="PIRSF" id="PIRSF005211">
    <property type="entry name" value="Ab_hydro_YheT"/>
    <property type="match status" value="1"/>
</dbReference>
<dbReference type="GO" id="GO:0047372">
    <property type="term" value="F:monoacylglycerol lipase activity"/>
    <property type="evidence" value="ECO:0007669"/>
    <property type="project" value="TreeGrafter"/>
</dbReference>
<organism evidence="4 6">
    <name type="scientific">Aequorivita flava</name>
    <dbReference type="NCBI Taxonomy" id="3114371"/>
    <lineage>
        <taxon>Bacteria</taxon>
        <taxon>Pseudomonadati</taxon>
        <taxon>Bacteroidota</taxon>
        <taxon>Flavobacteriia</taxon>
        <taxon>Flavobacteriales</taxon>
        <taxon>Flavobacteriaceae</taxon>
        <taxon>Aequorivita</taxon>
    </lineage>
</organism>
<dbReference type="InterPro" id="IPR050960">
    <property type="entry name" value="AB_hydrolase_4_sf"/>
</dbReference>
<evidence type="ECO:0000313" key="4">
    <source>
        <dbReference type="EMBL" id="MEM0519122.1"/>
    </source>
</evidence>
<sequence length="320" mass="36430">MPYINNSSYETDFIFQNGHISTIYEGIIRKLNAPNYKRKRLLLPDGDFLLLDYIVNSSKKAIILCHGLEGDSRKNYNNACANFFIAKGYSVFAWNNRSCGGEMNLLPYLYHHGSITDLEFVIEHVIASGFEEVFPIGFSLGGDQILNYLGRNKISDKVKAAVAISAPIQLKSSAEKIQSGISKIYLSRFIRKIRAKIQYKSQQFPDIISQETSKQIKTFEDVILRFIVPVHGDYLDLEDYYLKASPKYSIDGIKTPVLVMNAWDDPILGKDDHPIALAEHHKYLFLETPHHGGHCAFPLKISKHPYSVVRAFEFFEEIAK</sequence>
<dbReference type="EMBL" id="JBANCF010000010">
    <property type="protein sequence ID" value="MEM0574203.1"/>
    <property type="molecule type" value="Genomic_DNA"/>
</dbReference>
<evidence type="ECO:0000313" key="5">
    <source>
        <dbReference type="EMBL" id="MEM0574203.1"/>
    </source>
</evidence>
<evidence type="ECO:0000313" key="6">
    <source>
        <dbReference type="Proteomes" id="UP001388259"/>
    </source>
</evidence>
<evidence type="ECO:0000259" key="3">
    <source>
        <dbReference type="Pfam" id="PF00561"/>
    </source>
</evidence>
<evidence type="ECO:0000256" key="2">
    <source>
        <dbReference type="PIRSR" id="PIRSR005211-1"/>
    </source>
</evidence>
<dbReference type="Proteomes" id="UP001388259">
    <property type="component" value="Unassembled WGS sequence"/>
</dbReference>
<feature type="active site" description="Charge relay system" evidence="2">
    <location>
        <position position="294"/>
    </location>
</feature>
<gene>
    <name evidence="5" type="ORF">VZD24_11790</name>
    <name evidence="4" type="ORF">VZD85_12205</name>
</gene>
<dbReference type="InterPro" id="IPR012020">
    <property type="entry name" value="ABHD4"/>
</dbReference>
<dbReference type="Gene3D" id="3.40.50.1820">
    <property type="entry name" value="alpha/beta hydrolase"/>
    <property type="match status" value="1"/>
</dbReference>
<dbReference type="PANTHER" id="PTHR10794:SF63">
    <property type="entry name" value="ALPHA_BETA HYDROLASE 1, ISOFORM A"/>
    <property type="match status" value="1"/>
</dbReference>
<dbReference type="GO" id="GO:0034338">
    <property type="term" value="F:short-chain carboxylesterase activity"/>
    <property type="evidence" value="ECO:0007669"/>
    <property type="project" value="TreeGrafter"/>
</dbReference>
<feature type="active site" description="Charge relay system" evidence="2">
    <location>
        <position position="139"/>
    </location>
</feature>
<dbReference type="InterPro" id="IPR029058">
    <property type="entry name" value="AB_hydrolase_fold"/>
</dbReference>
<comment type="caution">
    <text evidence="4">The sequence shown here is derived from an EMBL/GenBank/DDBJ whole genome shotgun (WGS) entry which is preliminary data.</text>
</comment>
<dbReference type="Pfam" id="PF00561">
    <property type="entry name" value="Abhydrolase_1"/>
    <property type="match status" value="1"/>
</dbReference>
<reference evidence="4 7" key="1">
    <citation type="submission" date="2024-01" db="EMBL/GenBank/DDBJ databases">
        <title>Aequorivita flavus sp. nov., isolated from deep-sea sediment.</title>
        <authorList>
            <person name="Chen X."/>
        </authorList>
    </citation>
    <scope>NUCLEOTIDE SEQUENCE</scope>
    <source>
        <strain evidence="4">MCCC 1A16923</strain>
        <strain evidence="5 7">MCCC 1A16935</strain>
    </source>
</reference>
<dbReference type="SUPFAM" id="SSF53474">
    <property type="entry name" value="alpha/beta-Hydrolases"/>
    <property type="match status" value="1"/>
</dbReference>
<dbReference type="InterPro" id="IPR000073">
    <property type="entry name" value="AB_hydrolase_1"/>
</dbReference>
<proteinExistence type="inferred from homology"/>
<comment type="similarity">
    <text evidence="1">Belongs to the AB hydrolase superfamily. AB hydrolase 4 family.</text>
</comment>
<feature type="domain" description="AB hydrolase-1" evidence="3">
    <location>
        <begin position="61"/>
        <end position="298"/>
    </location>
</feature>
<accession>A0AB35YUZ1</accession>
<keyword evidence="7" id="KW-1185">Reference proteome</keyword>
<dbReference type="PANTHER" id="PTHR10794">
    <property type="entry name" value="ABHYDROLASE DOMAIN-CONTAINING PROTEIN"/>
    <property type="match status" value="1"/>
</dbReference>
<evidence type="ECO:0000313" key="7">
    <source>
        <dbReference type="Proteomes" id="UP001390963"/>
    </source>
</evidence>
<feature type="active site" description="Charge relay system" evidence="2">
    <location>
        <position position="265"/>
    </location>
</feature>
<evidence type="ECO:0000256" key="1">
    <source>
        <dbReference type="ARBA" id="ARBA00010884"/>
    </source>
</evidence>
<keyword evidence="4" id="KW-0378">Hydrolase</keyword>
<protein>
    <submittedName>
        <fullName evidence="4">Alpha/beta fold hydrolase</fullName>
    </submittedName>
</protein>
<dbReference type="EMBL" id="JAZBJM010000009">
    <property type="protein sequence ID" value="MEM0519122.1"/>
    <property type="molecule type" value="Genomic_DNA"/>
</dbReference>
<dbReference type="AlphaFoldDB" id="A0AB35YUZ1"/>
<dbReference type="Proteomes" id="UP001390963">
    <property type="component" value="Unassembled WGS sequence"/>
</dbReference>